<sequence>MSTVGIRATVGDLKATAGDQKATVGDQKATVGNQMDLVQLILMIDGQCGF</sequence>
<keyword evidence="2" id="KW-1185">Reference proteome</keyword>
<protein>
    <submittedName>
        <fullName evidence="1">Uncharacterized protein</fullName>
    </submittedName>
</protein>
<proteinExistence type="predicted"/>
<dbReference type="RefSeq" id="WP_377564536.1">
    <property type="nucleotide sequence ID" value="NZ_JBHTJZ010000014.1"/>
</dbReference>
<accession>A0ABW3HRI2</accession>
<evidence type="ECO:0000313" key="1">
    <source>
        <dbReference type="EMBL" id="MFD0960164.1"/>
    </source>
</evidence>
<name>A0ABW3HRI2_9BACL</name>
<evidence type="ECO:0000313" key="2">
    <source>
        <dbReference type="Proteomes" id="UP001596989"/>
    </source>
</evidence>
<reference evidence="2" key="1">
    <citation type="journal article" date="2019" name="Int. J. Syst. Evol. Microbiol.">
        <title>The Global Catalogue of Microorganisms (GCM) 10K type strain sequencing project: providing services to taxonomists for standard genome sequencing and annotation.</title>
        <authorList>
            <consortium name="The Broad Institute Genomics Platform"/>
            <consortium name="The Broad Institute Genome Sequencing Center for Infectious Disease"/>
            <person name="Wu L."/>
            <person name="Ma J."/>
        </authorList>
    </citation>
    <scope>NUCLEOTIDE SEQUENCE [LARGE SCALE GENOMIC DNA]</scope>
    <source>
        <strain evidence="2">CCUG 59129</strain>
    </source>
</reference>
<dbReference type="Proteomes" id="UP001596989">
    <property type="component" value="Unassembled WGS sequence"/>
</dbReference>
<organism evidence="1 2">
    <name type="scientific">Paenibacillus chungangensis</name>
    <dbReference type="NCBI Taxonomy" id="696535"/>
    <lineage>
        <taxon>Bacteria</taxon>
        <taxon>Bacillati</taxon>
        <taxon>Bacillota</taxon>
        <taxon>Bacilli</taxon>
        <taxon>Bacillales</taxon>
        <taxon>Paenibacillaceae</taxon>
        <taxon>Paenibacillus</taxon>
    </lineage>
</organism>
<dbReference type="EMBL" id="JBHTJZ010000014">
    <property type="protein sequence ID" value="MFD0960164.1"/>
    <property type="molecule type" value="Genomic_DNA"/>
</dbReference>
<gene>
    <name evidence="1" type="ORF">ACFQ2I_12260</name>
</gene>
<comment type="caution">
    <text evidence="1">The sequence shown here is derived from an EMBL/GenBank/DDBJ whole genome shotgun (WGS) entry which is preliminary data.</text>
</comment>